<protein>
    <submittedName>
        <fullName evidence="9">Putative integral inner membrane protein</fullName>
    </submittedName>
</protein>
<evidence type="ECO:0000313" key="10">
    <source>
        <dbReference type="Proteomes" id="UP000069205"/>
    </source>
</evidence>
<keyword evidence="5 8" id="KW-0812">Transmembrane</keyword>
<feature type="transmembrane region" description="Helical" evidence="8">
    <location>
        <begin position="294"/>
        <end position="317"/>
    </location>
</feature>
<keyword evidence="7 8" id="KW-0472">Membrane</keyword>
<feature type="transmembrane region" description="Helical" evidence="8">
    <location>
        <begin position="236"/>
        <end position="256"/>
    </location>
</feature>
<accession>A0A0K2GE54</accession>
<evidence type="ECO:0000256" key="5">
    <source>
        <dbReference type="ARBA" id="ARBA00022692"/>
    </source>
</evidence>
<evidence type="ECO:0000256" key="7">
    <source>
        <dbReference type="ARBA" id="ARBA00023136"/>
    </source>
</evidence>
<keyword evidence="6 8" id="KW-1133">Transmembrane helix</keyword>
<evidence type="ECO:0000256" key="8">
    <source>
        <dbReference type="SAM" id="Phobius"/>
    </source>
</evidence>
<evidence type="ECO:0000256" key="6">
    <source>
        <dbReference type="ARBA" id="ARBA00022989"/>
    </source>
</evidence>
<dbReference type="PATRIC" id="fig|42253.5.peg.2698"/>
<evidence type="ECO:0000256" key="2">
    <source>
        <dbReference type="ARBA" id="ARBA00009773"/>
    </source>
</evidence>
<proteinExistence type="inferred from homology"/>
<gene>
    <name evidence="9" type="ORF">NITMOv2_2729</name>
</gene>
<dbReference type="GO" id="GO:0005886">
    <property type="term" value="C:plasma membrane"/>
    <property type="evidence" value="ECO:0007669"/>
    <property type="project" value="UniProtKB-SubCell"/>
</dbReference>
<dbReference type="RefSeq" id="WP_053380211.1">
    <property type="nucleotide sequence ID" value="NZ_CP011801.1"/>
</dbReference>
<sequence>MASNERRLVPVTPPERTAGAQGPHLWEVQAILDLLVILTGALLVWFMYELRGVFMPVLLALALAYLVNPVITRLEDRWSVPRPATITMLLVLLVLAAAAFLAWLGPLLVIQTQTLARKAPQYLQTLAERYGIEATGLSDTIMSWASGFQDDPITLLQRVFQPVFAGTGQALGFIGAVIGTTTYFAITAMLMPIYFFVFAWRFERIAASVTPLIPASRRGATMDILRKMDEAVTGFFRGRVLIALITGVMYAVGWAWTGVPYWFLLGAGTGLLSIIPYVSVVGWPLAILLKYLDVAANAGAAVDWVSVALVPSIPYLAVQFLESWWLTPWIQGRANDLSAVTVIIVVLIGGAVGGFLGLLLAIPAAASVKILFQELVLPRWEAWAERR</sequence>
<name>A0A0K2GE54_NITMO</name>
<dbReference type="GO" id="GO:0055085">
    <property type="term" value="P:transmembrane transport"/>
    <property type="evidence" value="ECO:0007669"/>
    <property type="project" value="TreeGrafter"/>
</dbReference>
<keyword evidence="4" id="KW-1003">Cell membrane</keyword>
<feature type="transmembrane region" description="Helical" evidence="8">
    <location>
        <begin position="54"/>
        <end position="72"/>
    </location>
</feature>
<evidence type="ECO:0000256" key="4">
    <source>
        <dbReference type="ARBA" id="ARBA00022475"/>
    </source>
</evidence>
<comment type="subcellular location">
    <subcellularLocation>
        <location evidence="1">Cell membrane</location>
        <topology evidence="1">Multi-pass membrane protein</topology>
    </subcellularLocation>
</comment>
<dbReference type="AlphaFoldDB" id="A0A0K2GE54"/>
<comment type="similarity">
    <text evidence="2">Belongs to the autoinducer-2 exporter (AI-2E) (TC 2.A.86) family.</text>
</comment>
<feature type="transmembrane region" description="Helical" evidence="8">
    <location>
        <begin position="262"/>
        <end position="287"/>
    </location>
</feature>
<feature type="transmembrane region" description="Helical" evidence="8">
    <location>
        <begin position="337"/>
        <end position="362"/>
    </location>
</feature>
<evidence type="ECO:0000256" key="3">
    <source>
        <dbReference type="ARBA" id="ARBA00022448"/>
    </source>
</evidence>
<evidence type="ECO:0000313" key="9">
    <source>
        <dbReference type="EMBL" id="ALA59139.1"/>
    </source>
</evidence>
<dbReference type="PANTHER" id="PTHR21716">
    <property type="entry name" value="TRANSMEMBRANE PROTEIN"/>
    <property type="match status" value="1"/>
</dbReference>
<dbReference type="InterPro" id="IPR002549">
    <property type="entry name" value="AI-2E-like"/>
</dbReference>
<dbReference type="STRING" id="42253.NITMOv2_2729"/>
<dbReference type="PANTHER" id="PTHR21716:SF53">
    <property type="entry name" value="PERMEASE PERM-RELATED"/>
    <property type="match status" value="1"/>
</dbReference>
<dbReference type="KEGG" id="nmv:NITMOv2_2729"/>
<organism evidence="9 10">
    <name type="scientific">Nitrospira moscoviensis</name>
    <dbReference type="NCBI Taxonomy" id="42253"/>
    <lineage>
        <taxon>Bacteria</taxon>
        <taxon>Pseudomonadati</taxon>
        <taxon>Nitrospirota</taxon>
        <taxon>Nitrospiria</taxon>
        <taxon>Nitrospirales</taxon>
        <taxon>Nitrospiraceae</taxon>
        <taxon>Nitrospira</taxon>
    </lineage>
</organism>
<dbReference type="OrthoDB" id="5761230at2"/>
<keyword evidence="3" id="KW-0813">Transport</keyword>
<dbReference type="Pfam" id="PF01594">
    <property type="entry name" value="AI-2E_transport"/>
    <property type="match status" value="1"/>
</dbReference>
<reference evidence="9 10" key="1">
    <citation type="journal article" date="2015" name="Proc. Natl. Acad. Sci. U.S.A.">
        <title>Expanded metabolic versatility of ubiquitous nitrite-oxidizing bacteria from the genus Nitrospira.</title>
        <authorList>
            <person name="Koch H."/>
            <person name="Lucker S."/>
            <person name="Albertsen M."/>
            <person name="Kitzinger K."/>
            <person name="Herbold C."/>
            <person name="Spieck E."/>
            <person name="Nielsen P.H."/>
            <person name="Wagner M."/>
            <person name="Daims H."/>
        </authorList>
    </citation>
    <scope>NUCLEOTIDE SEQUENCE [LARGE SCALE GENOMIC DNA]</scope>
    <source>
        <strain evidence="9 10">NSP M-1</strain>
    </source>
</reference>
<dbReference type="EMBL" id="CP011801">
    <property type="protein sequence ID" value="ALA59139.1"/>
    <property type="molecule type" value="Genomic_DNA"/>
</dbReference>
<keyword evidence="10" id="KW-1185">Reference proteome</keyword>
<feature type="transmembrane region" description="Helical" evidence="8">
    <location>
        <begin position="84"/>
        <end position="105"/>
    </location>
</feature>
<evidence type="ECO:0000256" key="1">
    <source>
        <dbReference type="ARBA" id="ARBA00004651"/>
    </source>
</evidence>
<feature type="transmembrane region" description="Helical" evidence="8">
    <location>
        <begin position="170"/>
        <end position="197"/>
    </location>
</feature>
<feature type="transmembrane region" description="Helical" evidence="8">
    <location>
        <begin position="30"/>
        <end position="48"/>
    </location>
</feature>
<dbReference type="Proteomes" id="UP000069205">
    <property type="component" value="Chromosome"/>
</dbReference>